<dbReference type="InterPro" id="IPR050708">
    <property type="entry name" value="T6SS_VgrG/RHS"/>
</dbReference>
<dbReference type="Gene3D" id="2.180.10.10">
    <property type="entry name" value="RHS repeat-associated core"/>
    <property type="match status" value="1"/>
</dbReference>
<feature type="domain" description="Teneurin-like YD-shell" evidence="2">
    <location>
        <begin position="2"/>
        <end position="69"/>
    </location>
</feature>
<sequence>MTDGNGNVVASYTYDAWGNILSQSGSAASLNPYRYAGYRYDDTTGLYYLMARYYDPSVSRFLSVDPEFVEPDYTYAGNNPLSFVDPSGRSLIDLGFFGI</sequence>
<dbReference type="Pfam" id="PF25023">
    <property type="entry name" value="TEN_YD-shell"/>
    <property type="match status" value="1"/>
</dbReference>
<dbReference type="InterPro" id="IPR022385">
    <property type="entry name" value="Rhs_assc_core"/>
</dbReference>
<name>A0ABV9PZT2_9BACL</name>
<evidence type="ECO:0000313" key="4">
    <source>
        <dbReference type="Proteomes" id="UP001596002"/>
    </source>
</evidence>
<gene>
    <name evidence="3" type="ORF">ACFO8Q_03620</name>
</gene>
<dbReference type="PRINTS" id="PR00394">
    <property type="entry name" value="RHSPROTEIN"/>
</dbReference>
<dbReference type="Proteomes" id="UP001596002">
    <property type="component" value="Unassembled WGS sequence"/>
</dbReference>
<protein>
    <submittedName>
        <fullName evidence="3">RHS repeat-associated core domain-containing protein</fullName>
    </submittedName>
</protein>
<evidence type="ECO:0000313" key="3">
    <source>
        <dbReference type="EMBL" id="MFC4766472.1"/>
    </source>
</evidence>
<reference evidence="4" key="1">
    <citation type="journal article" date="2019" name="Int. J. Syst. Evol. Microbiol.">
        <title>The Global Catalogue of Microorganisms (GCM) 10K type strain sequencing project: providing services to taxonomists for standard genome sequencing and annotation.</title>
        <authorList>
            <consortium name="The Broad Institute Genomics Platform"/>
            <consortium name="The Broad Institute Genome Sequencing Center for Infectious Disease"/>
            <person name="Wu L."/>
            <person name="Ma J."/>
        </authorList>
    </citation>
    <scope>NUCLEOTIDE SEQUENCE [LARGE SCALE GENOMIC DNA]</scope>
    <source>
        <strain evidence="4">WYCCWR 12678</strain>
    </source>
</reference>
<proteinExistence type="predicted"/>
<organism evidence="3 4">
    <name type="scientific">Effusibacillus consociatus</name>
    <dbReference type="NCBI Taxonomy" id="1117041"/>
    <lineage>
        <taxon>Bacteria</taxon>
        <taxon>Bacillati</taxon>
        <taxon>Bacillota</taxon>
        <taxon>Bacilli</taxon>
        <taxon>Bacillales</taxon>
        <taxon>Alicyclobacillaceae</taxon>
        <taxon>Effusibacillus</taxon>
    </lineage>
</organism>
<comment type="caution">
    <text evidence="3">The sequence shown here is derived from an EMBL/GenBank/DDBJ whole genome shotgun (WGS) entry which is preliminary data.</text>
</comment>
<accession>A0ABV9PZT2</accession>
<dbReference type="RefSeq" id="WP_380024349.1">
    <property type="nucleotide sequence ID" value="NZ_JBHSHC010000022.1"/>
</dbReference>
<dbReference type="InterPro" id="IPR056823">
    <property type="entry name" value="TEN-like_YD-shell"/>
</dbReference>
<dbReference type="NCBIfam" id="TIGR03696">
    <property type="entry name" value="Rhs_assc_core"/>
    <property type="match status" value="1"/>
</dbReference>
<evidence type="ECO:0000256" key="1">
    <source>
        <dbReference type="ARBA" id="ARBA00022737"/>
    </source>
</evidence>
<keyword evidence="1" id="KW-0677">Repeat</keyword>
<dbReference type="PANTHER" id="PTHR32305:SF15">
    <property type="entry name" value="PROTEIN RHSA-RELATED"/>
    <property type="match status" value="1"/>
</dbReference>
<keyword evidence="4" id="KW-1185">Reference proteome</keyword>
<dbReference type="PANTHER" id="PTHR32305">
    <property type="match status" value="1"/>
</dbReference>
<evidence type="ECO:0000259" key="2">
    <source>
        <dbReference type="Pfam" id="PF25023"/>
    </source>
</evidence>
<dbReference type="EMBL" id="JBHSHC010000022">
    <property type="protein sequence ID" value="MFC4766472.1"/>
    <property type="molecule type" value="Genomic_DNA"/>
</dbReference>